<accession>Q7M1G8</accession>
<name>Q7M1G8_AVESA</name>
<evidence type="ECO:0000313" key="1">
    <source>
        <dbReference type="PIR" id="S33800"/>
    </source>
</evidence>
<organism evidence="1">
    <name type="scientific">Avena sativa</name>
    <name type="common">Oat</name>
    <dbReference type="NCBI Taxonomy" id="4498"/>
    <lineage>
        <taxon>Eukaryota</taxon>
        <taxon>Viridiplantae</taxon>
        <taxon>Streptophyta</taxon>
        <taxon>Embryophyta</taxon>
        <taxon>Tracheophyta</taxon>
        <taxon>Spermatophyta</taxon>
        <taxon>Magnoliopsida</taxon>
        <taxon>Liliopsida</taxon>
        <taxon>Poales</taxon>
        <taxon>Poaceae</taxon>
        <taxon>BOP clade</taxon>
        <taxon>Pooideae</taxon>
        <taxon>Poodae</taxon>
        <taxon>Poeae</taxon>
        <taxon>Poeae Chloroplast Group 1 (Aveneae type)</taxon>
        <taxon>Aveninae</taxon>
        <taxon>Avena</taxon>
    </lineage>
</organism>
<keyword id="KW-0903">Direct protein sequencing</keyword>
<proteinExistence type="evidence at protein level"/>
<reference evidence="1" key="1">
    <citation type="journal article" date="1993" name="Nature">
        <title>A TCP1-related molecular chaperone from plants refolds phytochrome to its photoreversible form.</title>
        <authorList>
            <person name="Mummert E."/>
            <person name="Grimm R."/>
            <person name="Speth V."/>
            <person name="Eckerskorn C."/>
            <person name="Schiltz E."/>
            <person name="Gatenby A.A."/>
            <person name="Schafer E."/>
        </authorList>
    </citation>
    <scope>PROTEIN SEQUENCE</scope>
</reference>
<sequence>TADMDGPGNPEMT</sequence>
<protein>
    <submittedName>
        <fullName evidence="1">Chaperone, TCP1-related</fullName>
    </submittedName>
</protein>
<dbReference type="PIR" id="S33800">
    <property type="entry name" value="S33800"/>
</dbReference>